<evidence type="ECO:0000313" key="2">
    <source>
        <dbReference type="EMBL" id="MBB5266010.1"/>
    </source>
</evidence>
<dbReference type="Proteomes" id="UP000543642">
    <property type="component" value="Unassembled WGS sequence"/>
</dbReference>
<sequence length="733" mass="84043">MRTFDFYGENIVVSDGQENYIRLRLEMEKIASELKDQFVSQYKNKYRSMDQVVADVFNMGEGYILQAATWCIDLMGKNHIYNYDTQRFIKKWGILSMEIWINACDRIANSYTSIIVNGQLCASVKQWQQNYRSKWLDTAFSALPVVGRMPVDWSTGREYVSTGDSIAPDMYPNLNAMFNSEKPLNVLADAIYTAVAGMHQSLVRVLMEESDQPLEGLDDDLLRDYPVIFSNIIQGIVSPEDIVPQAALLVKTYPFDKELYIYMFDHYGDKEGSLSQMTVYFGLGDFMEAYKIQAVEERLDKIDFTDLEGLRAAKKETGEFCENSHIPAKDYISAIDQIIEKLEECQRVVDGVAYEDNDLAQKARQDLTALFDRLQGMGVNGHMEEIRKVMEDFKDCSCQTWEKYRAYLEECLKRGDIRFRTVQNIVFDTKEIAEKTRQECMDFEKLMEKTCGSLQDIHVLENAARAMNPQISPLYIQLVGAMSDVWNRQEIMYSSKALYRPENRAKYTEIWFEALELEQSGRLLGLANEAYSRWFETMSRDFLNVKGNVYENVFQANAAYYKVLDHAITYFKYINEKNGAKKGFFASLKNNMTGLVAEKYQEDFAWITQGGARCMPADTPEEGSGLESRYGAMEQTFNSRLAQIGALTKMVHNAHLTQDETLDLKALMCPDRQISREDIVSAMNPVVKYKPLTLKNCKGLSENNDRNVCQNCGAVLPEDAVFCVRCGARRADR</sequence>
<comment type="caution">
    <text evidence="2">The sequence shown here is derived from an EMBL/GenBank/DDBJ whole genome shotgun (WGS) entry which is preliminary data.</text>
</comment>
<gene>
    <name evidence="2" type="ORF">HNP82_003162</name>
</gene>
<proteinExistence type="predicted"/>
<dbReference type="RefSeq" id="WP_183776232.1">
    <property type="nucleotide sequence ID" value="NZ_JACHFW010000017.1"/>
</dbReference>
<name>A0A7W8HCX4_9FIRM</name>
<dbReference type="EMBL" id="JACHFW010000017">
    <property type="protein sequence ID" value="MBB5266010.1"/>
    <property type="molecule type" value="Genomic_DNA"/>
</dbReference>
<accession>A0A7W8HCX4</accession>
<dbReference type="AlphaFoldDB" id="A0A7W8HCX4"/>
<evidence type="ECO:0000313" key="3">
    <source>
        <dbReference type="Proteomes" id="UP000543642"/>
    </source>
</evidence>
<organism evidence="2 3">
    <name type="scientific">Catenibacillus scindens</name>
    <dbReference type="NCBI Taxonomy" id="673271"/>
    <lineage>
        <taxon>Bacteria</taxon>
        <taxon>Bacillati</taxon>
        <taxon>Bacillota</taxon>
        <taxon>Clostridia</taxon>
        <taxon>Lachnospirales</taxon>
        <taxon>Lachnospiraceae</taxon>
        <taxon>Catenibacillus</taxon>
    </lineage>
</organism>
<reference evidence="2 3" key="1">
    <citation type="submission" date="2020-08" db="EMBL/GenBank/DDBJ databases">
        <title>Genomic Encyclopedia of Type Strains, Phase IV (KMG-IV): sequencing the most valuable type-strain genomes for metagenomic binning, comparative biology and taxonomic classification.</title>
        <authorList>
            <person name="Goeker M."/>
        </authorList>
    </citation>
    <scope>NUCLEOTIDE SEQUENCE [LARGE SCALE GENOMIC DNA]</scope>
    <source>
        <strain evidence="2 3">DSM 106146</strain>
    </source>
</reference>
<protein>
    <recommendedName>
        <fullName evidence="1">Zinc-ribbon domain-containing protein</fullName>
    </recommendedName>
</protein>
<feature type="domain" description="Zinc-ribbon" evidence="1">
    <location>
        <begin position="709"/>
        <end position="728"/>
    </location>
</feature>
<dbReference type="Pfam" id="PF13240">
    <property type="entry name" value="Zn_Ribbon_1"/>
    <property type="match status" value="1"/>
</dbReference>
<dbReference type="InterPro" id="IPR026870">
    <property type="entry name" value="Zinc_ribbon_dom"/>
</dbReference>
<evidence type="ECO:0000259" key="1">
    <source>
        <dbReference type="Pfam" id="PF13240"/>
    </source>
</evidence>
<keyword evidence="3" id="KW-1185">Reference proteome</keyword>